<comment type="caution">
    <text evidence="2">The sequence shown here is derived from an EMBL/GenBank/DDBJ whole genome shotgun (WGS) entry which is preliminary data.</text>
</comment>
<protein>
    <submittedName>
        <fullName evidence="2">Uncharacterized protein</fullName>
    </submittedName>
</protein>
<gene>
    <name evidence="2" type="ORF">BSTOLATCC_MIC5033</name>
</gene>
<reference evidence="2" key="1">
    <citation type="submission" date="2021-09" db="EMBL/GenBank/DDBJ databases">
        <authorList>
            <consortium name="AG Swart"/>
            <person name="Singh M."/>
            <person name="Singh A."/>
            <person name="Seah K."/>
            <person name="Emmerich C."/>
        </authorList>
    </citation>
    <scope>NUCLEOTIDE SEQUENCE</scope>
    <source>
        <strain evidence="2">ATCC30299</strain>
    </source>
</reference>
<dbReference type="Proteomes" id="UP001162131">
    <property type="component" value="Unassembled WGS sequence"/>
</dbReference>
<organism evidence="2 3">
    <name type="scientific">Blepharisma stoltei</name>
    <dbReference type="NCBI Taxonomy" id="1481888"/>
    <lineage>
        <taxon>Eukaryota</taxon>
        <taxon>Sar</taxon>
        <taxon>Alveolata</taxon>
        <taxon>Ciliophora</taxon>
        <taxon>Postciliodesmatophora</taxon>
        <taxon>Heterotrichea</taxon>
        <taxon>Heterotrichida</taxon>
        <taxon>Blepharismidae</taxon>
        <taxon>Blepharisma</taxon>
    </lineage>
</organism>
<feature type="region of interest" description="Disordered" evidence="1">
    <location>
        <begin position="26"/>
        <end position="62"/>
    </location>
</feature>
<dbReference type="EMBL" id="CAJZBQ010000005">
    <property type="protein sequence ID" value="CAG9311773.1"/>
    <property type="molecule type" value="Genomic_DNA"/>
</dbReference>
<sequence>MLTFQQVYMGSQQLIPNIYIKQILSRKKRRRRKSKRNRNRNRRKEKKNKEEEEEEENEKNKEVAKTINKFKQKARESYKTEYKFGFGPTLIILLREIASLASRFWEQQNSYFRITPREYESPSDPVRRYVTIGDYLESLLFGDRLQTLYRGGEEALLNIDIWNLPIDVFQSEFQNMQEASKARGGKACILSRGDGLANCAKFGRCGMSYWTSRS</sequence>
<evidence type="ECO:0000313" key="2">
    <source>
        <dbReference type="EMBL" id="CAG9311773.1"/>
    </source>
</evidence>
<evidence type="ECO:0000313" key="3">
    <source>
        <dbReference type="Proteomes" id="UP001162131"/>
    </source>
</evidence>
<evidence type="ECO:0000256" key="1">
    <source>
        <dbReference type="SAM" id="MobiDB-lite"/>
    </source>
</evidence>
<dbReference type="AlphaFoldDB" id="A0AAU9IHV6"/>
<name>A0AAU9IHV6_9CILI</name>
<proteinExistence type="predicted"/>
<accession>A0AAU9IHV6</accession>
<keyword evidence="3" id="KW-1185">Reference proteome</keyword>
<feature type="compositionally biased region" description="Basic residues" evidence="1">
    <location>
        <begin position="26"/>
        <end position="46"/>
    </location>
</feature>